<dbReference type="Pfam" id="PF14604">
    <property type="entry name" value="SH3_9"/>
    <property type="match status" value="1"/>
</dbReference>
<feature type="compositionally biased region" description="Basic and acidic residues" evidence="3">
    <location>
        <begin position="215"/>
        <end position="224"/>
    </location>
</feature>
<evidence type="ECO:0000256" key="1">
    <source>
        <dbReference type="ARBA" id="ARBA00022443"/>
    </source>
</evidence>
<feature type="region of interest" description="Disordered" evidence="3">
    <location>
        <begin position="211"/>
        <end position="247"/>
    </location>
</feature>
<dbReference type="OrthoDB" id="5340910at2759"/>
<dbReference type="OMA" id="PFNDPVN"/>
<keyword evidence="4" id="KW-1133">Transmembrane helix</keyword>
<dbReference type="VEuPathDB" id="FungiDB:ASPACDRAFT_56177"/>
<keyword evidence="4" id="KW-0812">Transmembrane</keyword>
<dbReference type="PROSITE" id="PS50002">
    <property type="entry name" value="SH3"/>
    <property type="match status" value="1"/>
</dbReference>
<keyword evidence="1 2" id="KW-0728">SH3 domain</keyword>
<dbReference type="STRING" id="690307.A0A1L9X8H0"/>
<dbReference type="Proteomes" id="UP000184546">
    <property type="component" value="Unassembled WGS sequence"/>
</dbReference>
<dbReference type="AlphaFoldDB" id="A0A1L9X8H0"/>
<feature type="compositionally biased region" description="Pro residues" evidence="3">
    <location>
        <begin position="660"/>
        <end position="670"/>
    </location>
</feature>
<proteinExistence type="predicted"/>
<reference evidence="7" key="1">
    <citation type="journal article" date="2017" name="Genome Biol.">
        <title>Comparative genomics reveals high biological diversity and specific adaptations in the industrially and medically important fungal genus Aspergillus.</title>
        <authorList>
            <person name="de Vries R.P."/>
            <person name="Riley R."/>
            <person name="Wiebenga A."/>
            <person name="Aguilar-Osorio G."/>
            <person name="Amillis S."/>
            <person name="Uchima C.A."/>
            <person name="Anderluh G."/>
            <person name="Asadollahi M."/>
            <person name="Askin M."/>
            <person name="Barry K."/>
            <person name="Battaglia E."/>
            <person name="Bayram O."/>
            <person name="Benocci T."/>
            <person name="Braus-Stromeyer S.A."/>
            <person name="Caldana C."/>
            <person name="Canovas D."/>
            <person name="Cerqueira G.C."/>
            <person name="Chen F."/>
            <person name="Chen W."/>
            <person name="Choi C."/>
            <person name="Clum A."/>
            <person name="Dos Santos R.A."/>
            <person name="Damasio A.R."/>
            <person name="Diallinas G."/>
            <person name="Emri T."/>
            <person name="Fekete E."/>
            <person name="Flipphi M."/>
            <person name="Freyberg S."/>
            <person name="Gallo A."/>
            <person name="Gournas C."/>
            <person name="Habgood R."/>
            <person name="Hainaut M."/>
            <person name="Harispe M.L."/>
            <person name="Henrissat B."/>
            <person name="Hilden K.S."/>
            <person name="Hope R."/>
            <person name="Hossain A."/>
            <person name="Karabika E."/>
            <person name="Karaffa L."/>
            <person name="Karanyi Z."/>
            <person name="Krasevec N."/>
            <person name="Kuo A."/>
            <person name="Kusch H."/>
            <person name="LaButti K."/>
            <person name="Lagendijk E.L."/>
            <person name="Lapidus A."/>
            <person name="Levasseur A."/>
            <person name="Lindquist E."/>
            <person name="Lipzen A."/>
            <person name="Logrieco A.F."/>
            <person name="MacCabe A."/>
            <person name="Maekelae M.R."/>
            <person name="Malavazi I."/>
            <person name="Melin P."/>
            <person name="Meyer V."/>
            <person name="Mielnichuk N."/>
            <person name="Miskei M."/>
            <person name="Molnar A.P."/>
            <person name="Mule G."/>
            <person name="Ngan C.Y."/>
            <person name="Orejas M."/>
            <person name="Orosz E."/>
            <person name="Ouedraogo J.P."/>
            <person name="Overkamp K.M."/>
            <person name="Park H.-S."/>
            <person name="Perrone G."/>
            <person name="Piumi F."/>
            <person name="Punt P.J."/>
            <person name="Ram A.F."/>
            <person name="Ramon A."/>
            <person name="Rauscher S."/>
            <person name="Record E."/>
            <person name="Riano-Pachon D.M."/>
            <person name="Robert V."/>
            <person name="Roehrig J."/>
            <person name="Ruller R."/>
            <person name="Salamov A."/>
            <person name="Salih N.S."/>
            <person name="Samson R.A."/>
            <person name="Sandor E."/>
            <person name="Sanguinetti M."/>
            <person name="Schuetze T."/>
            <person name="Sepcic K."/>
            <person name="Shelest E."/>
            <person name="Sherlock G."/>
            <person name="Sophianopoulou V."/>
            <person name="Squina F.M."/>
            <person name="Sun H."/>
            <person name="Susca A."/>
            <person name="Todd R.B."/>
            <person name="Tsang A."/>
            <person name="Unkles S.E."/>
            <person name="van de Wiele N."/>
            <person name="van Rossen-Uffink D."/>
            <person name="Oliveira J.V."/>
            <person name="Vesth T.C."/>
            <person name="Visser J."/>
            <person name="Yu J.-H."/>
            <person name="Zhou M."/>
            <person name="Andersen M.R."/>
            <person name="Archer D.B."/>
            <person name="Baker S.E."/>
            <person name="Benoit I."/>
            <person name="Brakhage A.A."/>
            <person name="Braus G.H."/>
            <person name="Fischer R."/>
            <person name="Frisvad J.C."/>
            <person name="Goldman G.H."/>
            <person name="Houbraken J."/>
            <person name="Oakley B."/>
            <person name="Pocsi I."/>
            <person name="Scazzocchio C."/>
            <person name="Seiboth B."/>
            <person name="vanKuyk P.A."/>
            <person name="Wortman J."/>
            <person name="Dyer P.S."/>
            <person name="Grigoriev I.V."/>
        </authorList>
    </citation>
    <scope>NUCLEOTIDE SEQUENCE [LARGE SCALE GENOMIC DNA]</scope>
    <source>
        <strain evidence="7">ATCC 16872 / CBS 172.66 / WB 5094</strain>
    </source>
</reference>
<feature type="compositionally biased region" description="Low complexity" evidence="3">
    <location>
        <begin position="320"/>
        <end position="336"/>
    </location>
</feature>
<organism evidence="6 7">
    <name type="scientific">Aspergillus aculeatus (strain ATCC 16872 / CBS 172.66 / WB 5094)</name>
    <dbReference type="NCBI Taxonomy" id="690307"/>
    <lineage>
        <taxon>Eukaryota</taxon>
        <taxon>Fungi</taxon>
        <taxon>Dikarya</taxon>
        <taxon>Ascomycota</taxon>
        <taxon>Pezizomycotina</taxon>
        <taxon>Eurotiomycetes</taxon>
        <taxon>Eurotiomycetidae</taxon>
        <taxon>Eurotiales</taxon>
        <taxon>Aspergillaceae</taxon>
        <taxon>Aspergillus</taxon>
        <taxon>Aspergillus subgen. Circumdati</taxon>
    </lineage>
</organism>
<dbReference type="SUPFAM" id="SSF50044">
    <property type="entry name" value="SH3-domain"/>
    <property type="match status" value="1"/>
</dbReference>
<sequence length="695" mass="71303">MVHAHAHAHRDHVANLQARSPDNDVTVVYVTLSADFDGPIGGYVTMSQTSSDKSNKATAGLGAPIQQTRSSSKEETTTIQTSEKTKVEATATATKDSNRQSTTTQKAKQTTHASETATTEQDHTSTAQTTFQTSSSSSTSAITGLEDAAVAASSTSVPAASASPTAIPASQGLTGGAKAGIAIGVIVAVGAIAVFILLWLRKKKQGQHLQEIEPENEKYVRQDDIAPPPPPKPESVTSPSPPQLNIRPVTQFAPFASDFASNGGAAGLAVGGSLAPVAESAVVSRSLTDHPSPPQTPKSSSHGSDPFGDPVNPFSNGAEAPSPLASSTALSIASAPVPHAIEETASTPEETAPTAETEQISPVVSAAESEPVAEDAIVTGVAAAAAVVGVAAVATSASKTQEKQLPVAPESSGTGPQAILQEAVLDDTPTATTPSTPVAAPVAALVAAPGPRPPPSGPAPPPPGNVHRVQMDFNPSMEDELELHFGQLVRLLHEYDDGWALCTRLDRSQQGVVPRSCLSSRPLKPRPPPGPGARGPPMAAPNRPMPPRPTTPSSNFNPPVSRPQSPARPMSPGQPSYAGPGPMPLRLPNQRPMSPAQGPPAPRSFSPGPGPRPMAPRSMSPGPYGLPGMQKPYMPASQRPRSNSTGAAMGPNPRQGGFPGPSPLGGPMMPPVSTIPRATPTVVESPISETGNREW</sequence>
<dbReference type="EMBL" id="KV878970">
    <property type="protein sequence ID" value="OJK04730.1"/>
    <property type="molecule type" value="Genomic_DNA"/>
</dbReference>
<protein>
    <recommendedName>
        <fullName evidence="5">SH3 domain-containing protein</fullName>
    </recommendedName>
</protein>
<feature type="region of interest" description="Disordered" evidence="3">
    <location>
        <begin position="508"/>
        <end position="695"/>
    </location>
</feature>
<feature type="region of interest" description="Disordered" evidence="3">
    <location>
        <begin position="47"/>
        <end position="139"/>
    </location>
</feature>
<accession>A0A1L9X8H0</accession>
<evidence type="ECO:0000259" key="5">
    <source>
        <dbReference type="PROSITE" id="PS50002"/>
    </source>
</evidence>
<dbReference type="InterPro" id="IPR036028">
    <property type="entry name" value="SH3-like_dom_sf"/>
</dbReference>
<name>A0A1L9X8H0_ASPA1</name>
<evidence type="ECO:0000256" key="3">
    <source>
        <dbReference type="SAM" id="MobiDB-lite"/>
    </source>
</evidence>
<dbReference type="GeneID" id="30976911"/>
<evidence type="ECO:0000256" key="4">
    <source>
        <dbReference type="SAM" id="Phobius"/>
    </source>
</evidence>
<dbReference type="InterPro" id="IPR001452">
    <property type="entry name" value="SH3_domain"/>
</dbReference>
<evidence type="ECO:0000256" key="2">
    <source>
        <dbReference type="PROSITE-ProRule" id="PRU00192"/>
    </source>
</evidence>
<feature type="region of interest" description="Disordered" evidence="3">
    <location>
        <begin position="394"/>
        <end position="470"/>
    </location>
</feature>
<feature type="transmembrane region" description="Helical" evidence="4">
    <location>
        <begin position="179"/>
        <end position="200"/>
    </location>
</feature>
<feature type="compositionally biased region" description="Low complexity" evidence="3">
    <location>
        <begin position="428"/>
        <end position="449"/>
    </location>
</feature>
<feature type="compositionally biased region" description="Low complexity" evidence="3">
    <location>
        <begin position="88"/>
        <end position="114"/>
    </location>
</feature>
<evidence type="ECO:0000313" key="6">
    <source>
        <dbReference type="EMBL" id="OJK04730.1"/>
    </source>
</evidence>
<feature type="region of interest" description="Disordered" evidence="3">
    <location>
        <begin position="282"/>
        <end position="372"/>
    </location>
</feature>
<dbReference type="Gene3D" id="2.30.30.40">
    <property type="entry name" value="SH3 Domains"/>
    <property type="match status" value="1"/>
</dbReference>
<feature type="compositionally biased region" description="Low complexity" evidence="3">
    <location>
        <begin position="124"/>
        <end position="139"/>
    </location>
</feature>
<keyword evidence="7" id="KW-1185">Reference proteome</keyword>
<dbReference type="SMART" id="SM00326">
    <property type="entry name" value="SH3"/>
    <property type="match status" value="1"/>
</dbReference>
<evidence type="ECO:0000313" key="7">
    <source>
        <dbReference type="Proteomes" id="UP000184546"/>
    </source>
</evidence>
<feature type="compositionally biased region" description="Low complexity" evidence="3">
    <location>
        <begin position="343"/>
        <end position="358"/>
    </location>
</feature>
<feature type="compositionally biased region" description="Pro residues" evidence="3">
    <location>
        <begin position="450"/>
        <end position="464"/>
    </location>
</feature>
<keyword evidence="4" id="KW-0472">Membrane</keyword>
<feature type="domain" description="SH3" evidence="5">
    <location>
        <begin position="462"/>
        <end position="523"/>
    </location>
</feature>
<feature type="compositionally biased region" description="Pro residues" evidence="3">
    <location>
        <begin position="597"/>
        <end position="614"/>
    </location>
</feature>
<gene>
    <name evidence="6" type="ORF">ASPACDRAFT_56177</name>
</gene>
<dbReference type="RefSeq" id="XP_020061069.1">
    <property type="nucleotide sequence ID" value="XM_020203097.1"/>
</dbReference>